<dbReference type="Proteomes" id="UP001179280">
    <property type="component" value="Unassembled WGS sequence"/>
</dbReference>
<reference evidence="2" key="1">
    <citation type="submission" date="2021-01" db="EMBL/GenBank/DDBJ databases">
        <title>Genomic Encyclopedia of Type Strains, Phase IV (KMG-IV): sequencing the most valuable type-strain genomes for metagenomic binning, comparative biology and taxonomic classification.</title>
        <authorList>
            <person name="Goeker M."/>
        </authorList>
    </citation>
    <scope>NUCLEOTIDE SEQUENCE</scope>
    <source>
        <strain evidence="2">DSM 21943</strain>
    </source>
</reference>
<dbReference type="PANTHER" id="PTHR33745">
    <property type="entry name" value="RSBT ANTAGONIST PROTEIN RSBS-RELATED"/>
    <property type="match status" value="1"/>
</dbReference>
<dbReference type="InterPro" id="IPR051932">
    <property type="entry name" value="Bact_StressResp_Reg"/>
</dbReference>
<evidence type="ECO:0000259" key="1">
    <source>
        <dbReference type="PROSITE" id="PS50801"/>
    </source>
</evidence>
<feature type="domain" description="STAS" evidence="1">
    <location>
        <begin position="163"/>
        <end position="283"/>
    </location>
</feature>
<dbReference type="CDD" id="cd07041">
    <property type="entry name" value="STAS_RsbR_RsbS_like"/>
    <property type="match status" value="1"/>
</dbReference>
<dbReference type="Pfam" id="PF13185">
    <property type="entry name" value="GAF_2"/>
    <property type="match status" value="1"/>
</dbReference>
<protein>
    <submittedName>
        <fullName evidence="2">RsbT co-antagonist protein RsbR</fullName>
    </submittedName>
</protein>
<dbReference type="InterPro" id="IPR003018">
    <property type="entry name" value="GAF"/>
</dbReference>
<dbReference type="Pfam" id="PF01740">
    <property type="entry name" value="STAS"/>
    <property type="match status" value="1"/>
</dbReference>
<proteinExistence type="predicted"/>
<dbReference type="SUPFAM" id="SSF55781">
    <property type="entry name" value="GAF domain-like"/>
    <property type="match status" value="1"/>
</dbReference>
<dbReference type="Gene3D" id="3.30.750.24">
    <property type="entry name" value="STAS domain"/>
    <property type="match status" value="1"/>
</dbReference>
<dbReference type="InterPro" id="IPR036513">
    <property type="entry name" value="STAS_dom_sf"/>
</dbReference>
<evidence type="ECO:0000313" key="2">
    <source>
        <dbReference type="EMBL" id="MBM7839690.1"/>
    </source>
</evidence>
<gene>
    <name evidence="2" type="ORF">JOC54_002970</name>
</gene>
<dbReference type="SUPFAM" id="SSF52091">
    <property type="entry name" value="SpoIIaa-like"/>
    <property type="match status" value="1"/>
</dbReference>
<comment type="caution">
    <text evidence="2">The sequence shown here is derived from an EMBL/GenBank/DDBJ whole genome shotgun (WGS) entry which is preliminary data.</text>
</comment>
<dbReference type="PANTHER" id="PTHR33745:SF8">
    <property type="entry name" value="BLUE-LIGHT PHOTORECEPTOR"/>
    <property type="match status" value="1"/>
</dbReference>
<accession>A0ABS2SWS8</accession>
<evidence type="ECO:0000313" key="3">
    <source>
        <dbReference type="Proteomes" id="UP001179280"/>
    </source>
</evidence>
<dbReference type="RefSeq" id="WP_035421137.1">
    <property type="nucleotide sequence ID" value="NZ_JAFBCV010000009.1"/>
</dbReference>
<dbReference type="EMBL" id="JAFBCV010000009">
    <property type="protein sequence ID" value="MBM7839690.1"/>
    <property type="molecule type" value="Genomic_DNA"/>
</dbReference>
<dbReference type="InterPro" id="IPR029016">
    <property type="entry name" value="GAF-like_dom_sf"/>
</dbReference>
<sequence>MGKKKQFNSHESLVEVSNKLFEIIVRELNVNTAYIARQNEQSMTVVNSHNESEDIVPKDYEIDYRDSNCKYVLESEQGEAKVDDLMTFHLTKDRDVTKELQVRGFMGVTLRSIQGDLFGTLCVMDKSEKQFTDNDLAFLKTMADILSYMIELDETSSDIELLSVPIIPIRSGLAILALQGNIGKKRGRKILEDTMDYAVTNRVNHFVIDLSEVKYSENEFANLIHQLISALRLMGVKVLLSGVPVELAHDHEIRDQLVRSEVEFVNTIEAALIKVGYVLEEVN</sequence>
<dbReference type="Gene3D" id="3.30.450.40">
    <property type="match status" value="1"/>
</dbReference>
<keyword evidence="3" id="KW-1185">Reference proteome</keyword>
<organism evidence="2 3">
    <name type="scientific">Shouchella xiaoxiensis</name>
    <dbReference type="NCBI Taxonomy" id="766895"/>
    <lineage>
        <taxon>Bacteria</taxon>
        <taxon>Bacillati</taxon>
        <taxon>Bacillota</taxon>
        <taxon>Bacilli</taxon>
        <taxon>Bacillales</taxon>
        <taxon>Bacillaceae</taxon>
        <taxon>Shouchella</taxon>
    </lineage>
</organism>
<dbReference type="PROSITE" id="PS50801">
    <property type="entry name" value="STAS"/>
    <property type="match status" value="1"/>
</dbReference>
<dbReference type="InterPro" id="IPR002645">
    <property type="entry name" value="STAS_dom"/>
</dbReference>
<name>A0ABS2SWS8_9BACI</name>